<dbReference type="Proteomes" id="UP001156389">
    <property type="component" value="Unassembled WGS sequence"/>
</dbReference>
<evidence type="ECO:0008006" key="3">
    <source>
        <dbReference type="Google" id="ProtNLM"/>
    </source>
</evidence>
<comment type="caution">
    <text evidence="1">The sequence shown here is derived from an EMBL/GenBank/DDBJ whole genome shotgun (WGS) entry which is preliminary data.</text>
</comment>
<accession>A0ABT2K0F2</accession>
<reference evidence="1 2" key="1">
    <citation type="submission" date="2021-10" db="EMBL/GenBank/DDBJ databases">
        <title>Streptomyces gossypii sp. nov., isolated from soil collected from cotton field.</title>
        <authorList>
            <person name="Ge X."/>
            <person name="Chen X."/>
            <person name="Liu W."/>
        </authorList>
    </citation>
    <scope>NUCLEOTIDE SEQUENCE [LARGE SCALE GENOMIC DNA]</scope>
    <source>
        <strain evidence="1 2">N2-109</strain>
    </source>
</reference>
<gene>
    <name evidence="1" type="ORF">LHJ74_27625</name>
</gene>
<organism evidence="1 2">
    <name type="scientific">Streptomyces gossypii</name>
    <dbReference type="NCBI Taxonomy" id="2883101"/>
    <lineage>
        <taxon>Bacteria</taxon>
        <taxon>Bacillati</taxon>
        <taxon>Actinomycetota</taxon>
        <taxon>Actinomycetes</taxon>
        <taxon>Kitasatosporales</taxon>
        <taxon>Streptomycetaceae</taxon>
        <taxon>Streptomyces</taxon>
    </lineage>
</organism>
<evidence type="ECO:0000313" key="2">
    <source>
        <dbReference type="Proteomes" id="UP001156389"/>
    </source>
</evidence>
<dbReference type="EMBL" id="JAJAGO010000015">
    <property type="protein sequence ID" value="MCT2593630.1"/>
    <property type="molecule type" value="Genomic_DNA"/>
</dbReference>
<evidence type="ECO:0000313" key="1">
    <source>
        <dbReference type="EMBL" id="MCT2593630.1"/>
    </source>
</evidence>
<name>A0ABT2K0F2_9ACTN</name>
<proteinExistence type="predicted"/>
<keyword evidence="2" id="KW-1185">Reference proteome</keyword>
<dbReference type="RefSeq" id="WP_260221010.1">
    <property type="nucleotide sequence ID" value="NZ_JAJAGO010000015.1"/>
</dbReference>
<protein>
    <recommendedName>
        <fullName evidence="3">UbiC transcription regulator-associated domain-containing protein</fullName>
    </recommendedName>
</protein>
<sequence>MLNIRQRPAALLVGYNSLFDAQGRTIEYGEYLSQGDRLTRYTFTRPRD</sequence>